<protein>
    <submittedName>
        <fullName evidence="1">Uncharacterized protein</fullName>
    </submittedName>
</protein>
<gene>
    <name evidence="1" type="ORF">SP15_178</name>
</gene>
<keyword evidence="2" id="KW-1185">Reference proteome</keyword>
<reference evidence="1 2" key="1">
    <citation type="submission" date="2015-08" db="EMBL/GenBank/DDBJ databases">
        <authorList>
            <person name="Babu N.S."/>
            <person name="Beckwith C.J."/>
            <person name="Beseler K.G."/>
            <person name="Brison A."/>
            <person name="Carone J.V."/>
            <person name="Caskin T.P."/>
            <person name="Diamond M."/>
            <person name="Durham M.E."/>
            <person name="Foxe J.M."/>
            <person name="Go M."/>
            <person name="Henderson B.A."/>
            <person name="Jones I.B."/>
            <person name="McGettigan J.A."/>
            <person name="Micheletti S.J."/>
            <person name="Nasrallah M.E."/>
            <person name="Ortiz D."/>
            <person name="Piller C.R."/>
            <person name="Privatt S.R."/>
            <person name="Schneider S.L."/>
            <person name="Sharp S."/>
            <person name="Smith T.C."/>
            <person name="Stanton J.D."/>
            <person name="Ullery H.E."/>
            <person name="Wilson R.J."/>
            <person name="Serrano M.G."/>
            <person name="Buck G."/>
            <person name="Lee V."/>
            <person name="Wang Y."/>
            <person name="Carvalho R."/>
            <person name="Voegtly L."/>
            <person name="Shi R."/>
            <person name="Duckworth R."/>
            <person name="Johnson A."/>
            <person name="Loviza R."/>
            <person name="Walstead R."/>
            <person name="Shah Z."/>
            <person name="Kiflezghi M."/>
            <person name="Wade K."/>
            <person name="Ball S.L."/>
            <person name="Bradley K.W."/>
            <person name="Asai D.J."/>
            <person name="Bowman C.A."/>
            <person name="Russell D.A."/>
            <person name="Pope W.H."/>
            <person name="Jacobs-Sera D."/>
            <person name="Hendrix R.W."/>
            <person name="Hatfull G.F."/>
        </authorList>
    </citation>
    <scope>NUCLEOTIDE SEQUENCE [LARGE SCALE GENOMIC DNA]</scope>
</reference>
<dbReference type="KEGG" id="vg:29125345"/>
<dbReference type="RefSeq" id="YP_009302565.1">
    <property type="nucleotide sequence ID" value="NC_031245.1"/>
</dbReference>
<dbReference type="EMBL" id="KT624200">
    <property type="protein sequence ID" value="AMM44976.1"/>
    <property type="molecule type" value="Genomic_DNA"/>
</dbReference>
<evidence type="ECO:0000313" key="1">
    <source>
        <dbReference type="EMBL" id="AMM44976.1"/>
    </source>
</evidence>
<evidence type="ECO:0000313" key="2">
    <source>
        <dbReference type="Proteomes" id="UP000203261"/>
    </source>
</evidence>
<proteinExistence type="predicted"/>
<organism evidence="1 2">
    <name type="scientific">Bacillus phage SP-15</name>
    <dbReference type="NCBI Taxonomy" id="1792032"/>
    <lineage>
        <taxon>Viruses</taxon>
        <taxon>Duplodnaviria</taxon>
        <taxon>Heunggongvirae</taxon>
        <taxon>Uroviricota</taxon>
        <taxon>Caudoviricetes</taxon>
        <taxon>Thornevirus</taxon>
        <taxon>Thornevirus SP15</taxon>
    </lineage>
</organism>
<sequence length="137" mass="15781">MYNNITTTRLVNHIIDSVTENVTELEGKKPSSEEIAVDLTIKLAVESTDKLIEDGDIKVNAIEDTEGHFRVDLRHTDFELISMLTLGLAKKIPEANRFHFYNYQEIKVVETSYDLKSNQFLMFPVNPIEYLTLEFIV</sequence>
<dbReference type="GeneID" id="29125345"/>
<dbReference type="Proteomes" id="UP000203261">
    <property type="component" value="Segment"/>
</dbReference>
<name>A0A127AWA3_9CAUD</name>
<accession>A0A127AWA3</accession>